<dbReference type="OrthoDB" id="9809995at2"/>
<dbReference type="AlphaFoldDB" id="A0A1E1EZY9"/>
<dbReference type="KEGG" id="sclo:SCLO_1007750"/>
<keyword evidence="3" id="KW-1185">Reference proteome</keyword>
<dbReference type="Proteomes" id="UP000218272">
    <property type="component" value="Chromosome SCLO_1"/>
</dbReference>
<organism evidence="2 3">
    <name type="scientific">Sphingobium cloacae</name>
    <dbReference type="NCBI Taxonomy" id="120107"/>
    <lineage>
        <taxon>Bacteria</taxon>
        <taxon>Pseudomonadati</taxon>
        <taxon>Pseudomonadota</taxon>
        <taxon>Alphaproteobacteria</taxon>
        <taxon>Sphingomonadales</taxon>
        <taxon>Sphingomonadaceae</taxon>
        <taxon>Sphingobium</taxon>
    </lineage>
</organism>
<evidence type="ECO:0000313" key="3">
    <source>
        <dbReference type="Proteomes" id="UP000218272"/>
    </source>
</evidence>
<proteinExistence type="predicted"/>
<dbReference type="EMBL" id="AP017655">
    <property type="protein sequence ID" value="BAV63815.1"/>
    <property type="molecule type" value="Genomic_DNA"/>
</dbReference>
<sequence>MRLLVIDTATQALSVALLDDGVVVGRFHEIVGRGHAEALLPVIAALPDGGRADTIAVDVGPGSFTGVRIGIAAAKALGLAWHIPVHGFDALTLIAAKAAQTHEEGPLTVTLTGGHGELFWQSFASDGLTPLTPAASTPIAVLAEEASATMFYGPGADALVTAKGSGTAVTLYPDAADYPLIAALPPLPPTPIYGREADARPMAGGAPMLGDATP</sequence>
<dbReference type="NCBIfam" id="TIGR03725">
    <property type="entry name" value="T6A_YeaZ"/>
    <property type="match status" value="1"/>
</dbReference>
<gene>
    <name evidence="2" type="ORF">SCLO_1007750</name>
</gene>
<dbReference type="Gene3D" id="3.30.420.40">
    <property type="match status" value="2"/>
</dbReference>
<dbReference type="RefSeq" id="WP_066514053.1">
    <property type="nucleotide sequence ID" value="NZ_AP017655.1"/>
</dbReference>
<protein>
    <submittedName>
        <fullName evidence="2">tRNA threonylcarbamoyladenosine biosynthesis protein TsaB</fullName>
    </submittedName>
</protein>
<dbReference type="GO" id="GO:0002949">
    <property type="term" value="P:tRNA threonylcarbamoyladenosine modification"/>
    <property type="evidence" value="ECO:0007669"/>
    <property type="project" value="InterPro"/>
</dbReference>
<accession>A0A1E1EZY9</accession>
<evidence type="ECO:0000259" key="1">
    <source>
        <dbReference type="Pfam" id="PF00814"/>
    </source>
</evidence>
<feature type="domain" description="Gcp-like" evidence="1">
    <location>
        <begin position="29"/>
        <end position="123"/>
    </location>
</feature>
<dbReference type="InterPro" id="IPR043129">
    <property type="entry name" value="ATPase_NBD"/>
</dbReference>
<name>A0A1E1EZY9_9SPHN</name>
<dbReference type="SUPFAM" id="SSF53067">
    <property type="entry name" value="Actin-like ATPase domain"/>
    <property type="match status" value="1"/>
</dbReference>
<evidence type="ECO:0000313" key="2">
    <source>
        <dbReference type="EMBL" id="BAV63815.1"/>
    </source>
</evidence>
<reference evidence="2 3" key="1">
    <citation type="submission" date="2016-10" db="EMBL/GenBank/DDBJ databases">
        <title>Complete Genome Sequence of the Nonylphenol-Degrading Bacterium Sphingobium cloacae JCM 10874T.</title>
        <authorList>
            <person name="Ootsuka M."/>
            <person name="Nishizawa T."/>
            <person name="Ohta H."/>
        </authorList>
    </citation>
    <scope>NUCLEOTIDE SEQUENCE [LARGE SCALE GENOMIC DNA]</scope>
    <source>
        <strain evidence="2 3">JCM 10874</strain>
    </source>
</reference>
<dbReference type="Pfam" id="PF00814">
    <property type="entry name" value="TsaD"/>
    <property type="match status" value="1"/>
</dbReference>
<dbReference type="InterPro" id="IPR022496">
    <property type="entry name" value="T6A_TsaB"/>
</dbReference>
<dbReference type="InterPro" id="IPR000905">
    <property type="entry name" value="Gcp-like_dom"/>
</dbReference>